<evidence type="ECO:0000313" key="2">
    <source>
        <dbReference type="Proteomes" id="UP000000763"/>
    </source>
</evidence>
<dbReference type="AlphaFoldDB" id="C7J275"/>
<gene>
    <name evidence="1" type="ordered locus">Os05g0584516</name>
</gene>
<dbReference type="EMBL" id="AP008211">
    <property type="protein sequence ID" value="BAH93274.1"/>
    <property type="molecule type" value="Genomic_DNA"/>
</dbReference>
<evidence type="ECO:0000313" key="1">
    <source>
        <dbReference type="EMBL" id="BAH93274.1"/>
    </source>
</evidence>
<organism evidence="1 2">
    <name type="scientific">Oryza sativa subsp. japonica</name>
    <name type="common">Rice</name>
    <dbReference type="NCBI Taxonomy" id="39947"/>
    <lineage>
        <taxon>Eukaryota</taxon>
        <taxon>Viridiplantae</taxon>
        <taxon>Streptophyta</taxon>
        <taxon>Embryophyta</taxon>
        <taxon>Tracheophyta</taxon>
        <taxon>Spermatophyta</taxon>
        <taxon>Magnoliopsida</taxon>
        <taxon>Liliopsida</taxon>
        <taxon>Poales</taxon>
        <taxon>Poaceae</taxon>
        <taxon>BOP clade</taxon>
        <taxon>Oryzoideae</taxon>
        <taxon>Oryzeae</taxon>
        <taxon>Oryzinae</taxon>
        <taxon>Oryza</taxon>
        <taxon>Oryza sativa</taxon>
    </lineage>
</organism>
<reference evidence="2" key="2">
    <citation type="journal article" date="2008" name="Nucleic Acids Res.">
        <title>The rice annotation project database (RAP-DB): 2008 update.</title>
        <authorList>
            <consortium name="The rice annotation project (RAP)"/>
        </authorList>
    </citation>
    <scope>GENOME REANNOTATION</scope>
    <source>
        <strain evidence="2">cv. Nipponbare</strain>
    </source>
</reference>
<sequence>HQVPARMNCVEQSQAMDAYKMHSQSQTQAYAYPNSKVTADVALDMRGSTFHHSAGSKNGSLDRMVTQTDIYTRSLNGIVAAATSAGVGTNRKVGAVPISTSRMY</sequence>
<proteinExistence type="predicted"/>
<reference evidence="1 2" key="1">
    <citation type="journal article" date="2005" name="Nature">
        <title>The map-based sequence of the rice genome.</title>
        <authorList>
            <consortium name="International rice genome sequencing project (IRGSP)"/>
            <person name="Matsumoto T."/>
            <person name="Wu J."/>
            <person name="Kanamori H."/>
            <person name="Katayose Y."/>
            <person name="Fujisawa M."/>
            <person name="Namiki N."/>
            <person name="Mizuno H."/>
            <person name="Yamamoto K."/>
            <person name="Antonio B.A."/>
            <person name="Baba T."/>
            <person name="Sakata K."/>
            <person name="Nagamura Y."/>
            <person name="Aoki H."/>
            <person name="Arikawa K."/>
            <person name="Arita K."/>
            <person name="Bito T."/>
            <person name="Chiden Y."/>
            <person name="Fujitsuka N."/>
            <person name="Fukunaka R."/>
            <person name="Hamada M."/>
            <person name="Harada C."/>
            <person name="Hayashi A."/>
            <person name="Hijishita S."/>
            <person name="Honda M."/>
            <person name="Hosokawa S."/>
            <person name="Ichikawa Y."/>
            <person name="Idonuma A."/>
            <person name="Iijima M."/>
            <person name="Ikeda M."/>
            <person name="Ikeno M."/>
            <person name="Ito K."/>
            <person name="Ito S."/>
            <person name="Ito T."/>
            <person name="Ito Y."/>
            <person name="Ito Y."/>
            <person name="Iwabuchi A."/>
            <person name="Kamiya K."/>
            <person name="Karasawa W."/>
            <person name="Kurita K."/>
            <person name="Katagiri S."/>
            <person name="Kikuta A."/>
            <person name="Kobayashi H."/>
            <person name="Kobayashi N."/>
            <person name="Machita K."/>
            <person name="Maehara T."/>
            <person name="Masukawa M."/>
            <person name="Mizubayashi T."/>
            <person name="Mukai Y."/>
            <person name="Nagasaki H."/>
            <person name="Nagata Y."/>
            <person name="Naito S."/>
            <person name="Nakashima M."/>
            <person name="Nakama Y."/>
            <person name="Nakamichi Y."/>
            <person name="Nakamura M."/>
            <person name="Meguro A."/>
            <person name="Negishi M."/>
            <person name="Ohta I."/>
            <person name="Ohta T."/>
            <person name="Okamoto M."/>
            <person name="Ono N."/>
            <person name="Saji S."/>
            <person name="Sakaguchi M."/>
            <person name="Sakai K."/>
            <person name="Shibata M."/>
            <person name="Shimokawa T."/>
            <person name="Song J."/>
            <person name="Takazaki Y."/>
            <person name="Terasawa K."/>
            <person name="Tsugane M."/>
            <person name="Tsuji K."/>
            <person name="Ueda S."/>
            <person name="Waki K."/>
            <person name="Yamagata H."/>
            <person name="Yamamoto M."/>
            <person name="Yamamoto S."/>
            <person name="Yamane H."/>
            <person name="Yoshiki S."/>
            <person name="Yoshihara R."/>
            <person name="Yukawa K."/>
            <person name="Zhong H."/>
            <person name="Yano M."/>
            <person name="Yuan Q."/>
            <person name="Ouyang S."/>
            <person name="Liu J."/>
            <person name="Jones K.M."/>
            <person name="Gansberger K."/>
            <person name="Moffat K."/>
            <person name="Hill J."/>
            <person name="Bera J."/>
            <person name="Fadrosh D."/>
            <person name="Jin S."/>
            <person name="Johri S."/>
            <person name="Kim M."/>
            <person name="Overton L."/>
            <person name="Reardon M."/>
            <person name="Tsitrin T."/>
            <person name="Vuong H."/>
            <person name="Weaver B."/>
            <person name="Ciecko A."/>
            <person name="Tallon L."/>
            <person name="Jackson J."/>
            <person name="Pai G."/>
            <person name="Aken S.V."/>
            <person name="Utterback T."/>
            <person name="Reidmuller S."/>
            <person name="Feldblyum T."/>
            <person name="Hsiao J."/>
            <person name="Zismann V."/>
            <person name="Iobst S."/>
            <person name="de Vazeille A.R."/>
            <person name="Buell C.R."/>
            <person name="Ying K."/>
            <person name="Li Y."/>
            <person name="Lu T."/>
            <person name="Huang Y."/>
            <person name="Zhao Q."/>
            <person name="Feng Q."/>
            <person name="Zhang L."/>
            <person name="Zhu J."/>
            <person name="Weng Q."/>
            <person name="Mu J."/>
            <person name="Lu Y."/>
            <person name="Fan D."/>
            <person name="Liu Y."/>
            <person name="Guan J."/>
            <person name="Zhang Y."/>
            <person name="Yu S."/>
            <person name="Liu X."/>
            <person name="Zhang Y."/>
            <person name="Hong G."/>
            <person name="Han B."/>
            <person name="Choisne N."/>
            <person name="Demange N."/>
            <person name="Orjeda G."/>
            <person name="Samain S."/>
            <person name="Cattolico L."/>
            <person name="Pelletier E."/>
            <person name="Couloux A."/>
            <person name="Segurens B."/>
            <person name="Wincker P."/>
            <person name="D'Hont A."/>
            <person name="Scarpelli C."/>
            <person name="Weissenbach J."/>
            <person name="Salanoubat M."/>
            <person name="Quetier F."/>
            <person name="Yu Y."/>
            <person name="Kim H.R."/>
            <person name="Rambo T."/>
            <person name="Currie J."/>
            <person name="Collura K."/>
            <person name="Luo M."/>
            <person name="Yang T."/>
            <person name="Ammiraju J.S.S."/>
            <person name="Engler F."/>
            <person name="Soderlund C."/>
            <person name="Wing R.A."/>
            <person name="Palmer L.E."/>
            <person name="de la Bastide M."/>
            <person name="Spiegel L."/>
            <person name="Nascimento L."/>
            <person name="Zutavern T."/>
            <person name="O'Shaughnessy A."/>
            <person name="Dike S."/>
            <person name="Dedhia N."/>
            <person name="Preston R."/>
            <person name="Balija V."/>
            <person name="McCombie W.R."/>
            <person name="Chow T."/>
            <person name="Chen H."/>
            <person name="Chung M."/>
            <person name="Chen C."/>
            <person name="Shaw J."/>
            <person name="Wu H."/>
            <person name="Hsiao K."/>
            <person name="Chao Y."/>
            <person name="Chu M."/>
            <person name="Cheng C."/>
            <person name="Hour A."/>
            <person name="Lee P."/>
            <person name="Lin S."/>
            <person name="Lin Y."/>
            <person name="Liou J."/>
            <person name="Liu S."/>
            <person name="Hsing Y."/>
            <person name="Raghuvanshi S."/>
            <person name="Mohanty A."/>
            <person name="Bharti A.K."/>
            <person name="Gaur A."/>
            <person name="Gupta V."/>
            <person name="Kumar D."/>
            <person name="Ravi V."/>
            <person name="Vij S."/>
            <person name="Kapur A."/>
            <person name="Khurana P."/>
            <person name="Khurana P."/>
            <person name="Khurana J.P."/>
            <person name="Tyagi A.K."/>
            <person name="Gaikwad K."/>
            <person name="Singh A."/>
            <person name="Dalal V."/>
            <person name="Srivastava S."/>
            <person name="Dixit A."/>
            <person name="Pal A.K."/>
            <person name="Ghazi I.A."/>
            <person name="Yadav M."/>
            <person name="Pandit A."/>
            <person name="Bhargava A."/>
            <person name="Sureshbabu K."/>
            <person name="Batra K."/>
            <person name="Sharma T.R."/>
            <person name="Mohapatra T."/>
            <person name="Singh N.K."/>
            <person name="Messing J."/>
            <person name="Nelson A.B."/>
            <person name="Fuks G."/>
            <person name="Kavchok S."/>
            <person name="Keizer G."/>
            <person name="Linton E."/>
            <person name="Llaca V."/>
            <person name="Song R."/>
            <person name="Tanyolac B."/>
            <person name="Young S."/>
            <person name="Ho-Il K."/>
            <person name="Hahn J.H."/>
            <person name="Sangsakoo G."/>
            <person name="Vanavichit A."/>
            <person name="de Mattos Luiz.A.T."/>
            <person name="Zimmer P.D."/>
            <person name="Malone G."/>
            <person name="Dellagostin O."/>
            <person name="de Oliveira A.C."/>
            <person name="Bevan M."/>
            <person name="Bancroft I."/>
            <person name="Minx P."/>
            <person name="Cordum H."/>
            <person name="Wilson R."/>
            <person name="Cheng Z."/>
            <person name="Jin W."/>
            <person name="Jiang J."/>
            <person name="Leong S.A."/>
            <person name="Iwama H."/>
            <person name="Gojobori T."/>
            <person name="Itoh T."/>
            <person name="Niimura Y."/>
            <person name="Fujii Y."/>
            <person name="Habara T."/>
            <person name="Sakai H."/>
            <person name="Sato Y."/>
            <person name="Wilson G."/>
            <person name="Kumar K."/>
            <person name="McCouch S."/>
            <person name="Juretic N."/>
            <person name="Hoen D."/>
            <person name="Wright S."/>
            <person name="Bruskiewich R."/>
            <person name="Bureau T."/>
            <person name="Miyao A."/>
            <person name="Hirochika H."/>
            <person name="Nishikawa T."/>
            <person name="Kadowaki K."/>
            <person name="Sugiura M."/>
            <person name="Burr B."/>
            <person name="Sasaki T."/>
        </authorList>
    </citation>
    <scope>NUCLEOTIDE SEQUENCE [LARGE SCALE GENOMIC DNA]</scope>
    <source>
        <strain evidence="2">cv. Nipponbare</strain>
    </source>
</reference>
<name>C7J275_ORYSJ</name>
<accession>C7J275</accession>
<dbReference type="KEGG" id="dosa:Os05g0584516"/>
<feature type="non-terminal residue" evidence="1">
    <location>
        <position position="1"/>
    </location>
</feature>
<dbReference type="Proteomes" id="UP000000763">
    <property type="component" value="Chromosome 5"/>
</dbReference>
<protein>
    <submittedName>
        <fullName evidence="1">Os05g0584516 protein</fullName>
    </submittedName>
</protein>